<dbReference type="EMBL" id="UYRR01023817">
    <property type="protein sequence ID" value="VDK33071.1"/>
    <property type="molecule type" value="Genomic_DNA"/>
</dbReference>
<dbReference type="GO" id="GO:0004653">
    <property type="term" value="F:polypeptide N-acetylgalactosaminyltransferase activity"/>
    <property type="evidence" value="ECO:0007669"/>
    <property type="project" value="TreeGrafter"/>
</dbReference>
<dbReference type="GO" id="GO:0006493">
    <property type="term" value="P:protein O-linked glycosylation"/>
    <property type="evidence" value="ECO:0007669"/>
    <property type="project" value="TreeGrafter"/>
</dbReference>
<dbReference type="Gene3D" id="3.90.550.10">
    <property type="entry name" value="Spore Coat Polysaccharide Biosynthesis Protein SpsA, Chain A"/>
    <property type="match status" value="1"/>
</dbReference>
<protein>
    <submittedName>
        <fullName evidence="2 4">Uncharacterized protein</fullName>
    </submittedName>
</protein>
<gene>
    <name evidence="2" type="ORF">ASIM_LOCUS8591</name>
</gene>
<name>A0A0M3JMF2_ANISI</name>
<accession>A0A0M3JMF2</accession>
<sequence length="64" mass="7177">MRYGGAGDGDATGGFWWSLHFRWDLVSKAEKKRRKSVTEHVRSPTMAGGLLAANRKYFLEVGGY</sequence>
<evidence type="ECO:0000256" key="1">
    <source>
        <dbReference type="ARBA" id="ARBA00023157"/>
    </source>
</evidence>
<dbReference type="WBParaSite" id="ASIM_0000883801-mRNA-1">
    <property type="protein sequence ID" value="ASIM_0000883801-mRNA-1"/>
    <property type="gene ID" value="ASIM_0000883801"/>
</dbReference>
<dbReference type="InterPro" id="IPR029044">
    <property type="entry name" value="Nucleotide-diphossugar_trans"/>
</dbReference>
<dbReference type="GO" id="GO:0005794">
    <property type="term" value="C:Golgi apparatus"/>
    <property type="evidence" value="ECO:0007669"/>
    <property type="project" value="TreeGrafter"/>
</dbReference>
<dbReference type="PANTHER" id="PTHR11675">
    <property type="entry name" value="N-ACETYLGALACTOSAMINYLTRANSFERASE"/>
    <property type="match status" value="1"/>
</dbReference>
<dbReference type="Proteomes" id="UP000267096">
    <property type="component" value="Unassembled WGS sequence"/>
</dbReference>
<dbReference type="AlphaFoldDB" id="A0A0M3JMF2"/>
<evidence type="ECO:0000313" key="2">
    <source>
        <dbReference type="EMBL" id="VDK33071.1"/>
    </source>
</evidence>
<proteinExistence type="predicted"/>
<organism evidence="4">
    <name type="scientific">Anisakis simplex</name>
    <name type="common">Herring worm</name>
    <dbReference type="NCBI Taxonomy" id="6269"/>
    <lineage>
        <taxon>Eukaryota</taxon>
        <taxon>Metazoa</taxon>
        <taxon>Ecdysozoa</taxon>
        <taxon>Nematoda</taxon>
        <taxon>Chromadorea</taxon>
        <taxon>Rhabditida</taxon>
        <taxon>Spirurina</taxon>
        <taxon>Ascaridomorpha</taxon>
        <taxon>Ascaridoidea</taxon>
        <taxon>Anisakidae</taxon>
        <taxon>Anisakis</taxon>
        <taxon>Anisakis simplex complex</taxon>
    </lineage>
</organism>
<reference evidence="2 3" key="2">
    <citation type="submission" date="2018-11" db="EMBL/GenBank/DDBJ databases">
        <authorList>
            <consortium name="Pathogen Informatics"/>
        </authorList>
    </citation>
    <scope>NUCLEOTIDE SEQUENCE [LARGE SCALE GENOMIC DNA]</scope>
</reference>
<evidence type="ECO:0000313" key="3">
    <source>
        <dbReference type="Proteomes" id="UP000267096"/>
    </source>
</evidence>
<reference evidence="4" key="1">
    <citation type="submission" date="2017-02" db="UniProtKB">
        <authorList>
            <consortium name="WormBaseParasite"/>
        </authorList>
    </citation>
    <scope>IDENTIFICATION</scope>
</reference>
<dbReference type="PANTHER" id="PTHR11675:SF43">
    <property type="entry name" value="POLYPEPTIDE N-ACETYLGALACTOSAMINYLTRANSFERASE 1"/>
    <property type="match status" value="1"/>
</dbReference>
<evidence type="ECO:0000313" key="4">
    <source>
        <dbReference type="WBParaSite" id="ASIM_0000883801-mRNA-1"/>
    </source>
</evidence>
<keyword evidence="1" id="KW-1015">Disulfide bond</keyword>
<keyword evidence="3" id="KW-1185">Reference proteome</keyword>